<sequence length="98" mass="11108">MVRWISSTAGFQFLVSESAYVVAWAHSQCSHDLEPIFLEVFSPLALLLKDTDGSWRTHCLQHRGYQKESPLLGPRPNIQVQDPRHSFCGLQVKAARKS</sequence>
<evidence type="ECO:0000313" key="1">
    <source>
        <dbReference type="EMBL" id="KAJ1112887.1"/>
    </source>
</evidence>
<reference evidence="1" key="1">
    <citation type="journal article" date="2022" name="bioRxiv">
        <title>Sequencing and chromosome-scale assembly of the giantPleurodeles waltlgenome.</title>
        <authorList>
            <person name="Brown T."/>
            <person name="Elewa A."/>
            <person name="Iarovenko S."/>
            <person name="Subramanian E."/>
            <person name="Araus A.J."/>
            <person name="Petzold A."/>
            <person name="Susuki M."/>
            <person name="Suzuki K.-i.T."/>
            <person name="Hayashi T."/>
            <person name="Toyoda A."/>
            <person name="Oliveira C."/>
            <person name="Osipova E."/>
            <person name="Leigh N.D."/>
            <person name="Simon A."/>
            <person name="Yun M.H."/>
        </authorList>
    </citation>
    <scope>NUCLEOTIDE SEQUENCE</scope>
    <source>
        <strain evidence="1">20211129_DDA</strain>
        <tissue evidence="1">Liver</tissue>
    </source>
</reference>
<protein>
    <submittedName>
        <fullName evidence="1">Uncharacterized protein</fullName>
    </submittedName>
</protein>
<evidence type="ECO:0000313" key="2">
    <source>
        <dbReference type="Proteomes" id="UP001066276"/>
    </source>
</evidence>
<dbReference type="AlphaFoldDB" id="A0AAV7N9Y8"/>
<dbReference type="Proteomes" id="UP001066276">
    <property type="component" value="Chromosome 8"/>
</dbReference>
<comment type="caution">
    <text evidence="1">The sequence shown here is derived from an EMBL/GenBank/DDBJ whole genome shotgun (WGS) entry which is preliminary data.</text>
</comment>
<proteinExistence type="predicted"/>
<name>A0AAV7N9Y8_PLEWA</name>
<accession>A0AAV7N9Y8</accession>
<dbReference type="EMBL" id="JANPWB010000012">
    <property type="protein sequence ID" value="KAJ1112887.1"/>
    <property type="molecule type" value="Genomic_DNA"/>
</dbReference>
<organism evidence="1 2">
    <name type="scientific">Pleurodeles waltl</name>
    <name type="common">Iberian ribbed newt</name>
    <dbReference type="NCBI Taxonomy" id="8319"/>
    <lineage>
        <taxon>Eukaryota</taxon>
        <taxon>Metazoa</taxon>
        <taxon>Chordata</taxon>
        <taxon>Craniata</taxon>
        <taxon>Vertebrata</taxon>
        <taxon>Euteleostomi</taxon>
        <taxon>Amphibia</taxon>
        <taxon>Batrachia</taxon>
        <taxon>Caudata</taxon>
        <taxon>Salamandroidea</taxon>
        <taxon>Salamandridae</taxon>
        <taxon>Pleurodelinae</taxon>
        <taxon>Pleurodeles</taxon>
    </lineage>
</organism>
<keyword evidence="2" id="KW-1185">Reference proteome</keyword>
<gene>
    <name evidence="1" type="ORF">NDU88_001148</name>
</gene>